<name>A0ABQ5UZA0_9PROT</name>
<keyword evidence="3" id="KW-1185">Reference proteome</keyword>
<accession>A0ABQ5UZA0</accession>
<gene>
    <name evidence="2" type="ORF">GCM10007854_14280</name>
</gene>
<feature type="region of interest" description="Disordered" evidence="1">
    <location>
        <begin position="74"/>
        <end position="95"/>
    </location>
</feature>
<dbReference type="EMBL" id="BSNJ01000003">
    <property type="protein sequence ID" value="GLQ20473.1"/>
    <property type="molecule type" value="Genomic_DNA"/>
</dbReference>
<evidence type="ECO:0008006" key="4">
    <source>
        <dbReference type="Google" id="ProtNLM"/>
    </source>
</evidence>
<reference evidence="2" key="2">
    <citation type="submission" date="2023-01" db="EMBL/GenBank/DDBJ databases">
        <title>Draft genome sequence of Algimonas porphyrae strain NBRC 108216.</title>
        <authorList>
            <person name="Sun Q."/>
            <person name="Mori K."/>
        </authorList>
    </citation>
    <scope>NUCLEOTIDE SEQUENCE</scope>
    <source>
        <strain evidence="2">NBRC 108216</strain>
    </source>
</reference>
<protein>
    <recommendedName>
        <fullName evidence="4">Helix-turn-helix domain-containing protein</fullName>
    </recommendedName>
</protein>
<sequence length="214" mass="24200">MSAPCETDVRQMDVLKLVIEGTDCDSYGVTRDLVAQELGLRGCDANHKLGQLIRRGLICVASVGRYRPTESGRELLASGGTIPSGPMPDAPLKDRQMSNQSLRARLWRAMKRKPRFTIPEILTLASNDTDGKPEDNARTYVRELKRAGYLTELPRREKRGRGGSSVKVFWLREHTGPEHPRVRKRQDGPPRLYDPNKRDWVRWIDEDPDVGAPS</sequence>
<evidence type="ECO:0000313" key="3">
    <source>
        <dbReference type="Proteomes" id="UP001161390"/>
    </source>
</evidence>
<evidence type="ECO:0000313" key="2">
    <source>
        <dbReference type="EMBL" id="GLQ20473.1"/>
    </source>
</evidence>
<comment type="caution">
    <text evidence="2">The sequence shown here is derived from an EMBL/GenBank/DDBJ whole genome shotgun (WGS) entry which is preliminary data.</text>
</comment>
<reference evidence="2" key="1">
    <citation type="journal article" date="2014" name="Int. J. Syst. Evol. Microbiol.">
        <title>Complete genome of a new Firmicutes species belonging to the dominant human colonic microbiota ('Ruminococcus bicirculans') reveals two chromosomes and a selective capacity to utilize plant glucans.</title>
        <authorList>
            <consortium name="NISC Comparative Sequencing Program"/>
            <person name="Wegmann U."/>
            <person name="Louis P."/>
            <person name="Goesmann A."/>
            <person name="Henrissat B."/>
            <person name="Duncan S.H."/>
            <person name="Flint H.J."/>
        </authorList>
    </citation>
    <scope>NUCLEOTIDE SEQUENCE</scope>
    <source>
        <strain evidence="2">NBRC 108216</strain>
    </source>
</reference>
<dbReference type="Proteomes" id="UP001161390">
    <property type="component" value="Unassembled WGS sequence"/>
</dbReference>
<feature type="region of interest" description="Disordered" evidence="1">
    <location>
        <begin position="172"/>
        <end position="196"/>
    </location>
</feature>
<dbReference type="RefSeq" id="WP_284371112.1">
    <property type="nucleotide sequence ID" value="NZ_BSNJ01000003.1"/>
</dbReference>
<proteinExistence type="predicted"/>
<evidence type="ECO:0000256" key="1">
    <source>
        <dbReference type="SAM" id="MobiDB-lite"/>
    </source>
</evidence>
<organism evidence="2 3">
    <name type="scientific">Algimonas porphyrae</name>
    <dbReference type="NCBI Taxonomy" id="1128113"/>
    <lineage>
        <taxon>Bacteria</taxon>
        <taxon>Pseudomonadati</taxon>
        <taxon>Pseudomonadota</taxon>
        <taxon>Alphaproteobacteria</taxon>
        <taxon>Maricaulales</taxon>
        <taxon>Robiginitomaculaceae</taxon>
        <taxon>Algimonas</taxon>
    </lineage>
</organism>